<dbReference type="GO" id="GO:0009097">
    <property type="term" value="P:isoleucine biosynthetic process"/>
    <property type="evidence" value="ECO:0007669"/>
    <property type="project" value="TreeGrafter"/>
</dbReference>
<evidence type="ECO:0000256" key="3">
    <source>
        <dbReference type="RuleBase" id="RU362132"/>
    </source>
</evidence>
<dbReference type="Proteomes" id="UP000034103">
    <property type="component" value="Chromosome"/>
</dbReference>
<dbReference type="CDD" id="cd07035">
    <property type="entry name" value="TPP_PYR_POX_like"/>
    <property type="match status" value="1"/>
</dbReference>
<dbReference type="InterPro" id="IPR045229">
    <property type="entry name" value="TPP_enz"/>
</dbReference>
<feature type="domain" description="Thiamine pyrophosphate enzyme N-terminal TPP-binding" evidence="6">
    <location>
        <begin position="3"/>
        <end position="107"/>
    </location>
</feature>
<name>A0A0F6U5R7_MICAE</name>
<dbReference type="InterPro" id="IPR029035">
    <property type="entry name" value="DHS-like_NAD/FAD-binding_dom"/>
</dbReference>
<comment type="similarity">
    <text evidence="1 3">Belongs to the TPP enzyme family.</text>
</comment>
<accession>A0A0F6U5R7</accession>
<evidence type="ECO:0000256" key="1">
    <source>
        <dbReference type="ARBA" id="ARBA00007812"/>
    </source>
</evidence>
<gene>
    <name evidence="7" type="ORF">MYAER_2947</name>
</gene>
<dbReference type="EC" id="2.2.1.6" evidence="7"/>
<proteinExistence type="inferred from homology"/>
<dbReference type="SUPFAM" id="SSF52518">
    <property type="entry name" value="Thiamin diphosphate-binding fold (THDP-binding)"/>
    <property type="match status" value="2"/>
</dbReference>
<dbReference type="Pfam" id="PF00205">
    <property type="entry name" value="TPP_enzyme_M"/>
    <property type="match status" value="1"/>
</dbReference>
<dbReference type="Pfam" id="PF02775">
    <property type="entry name" value="TPP_enzyme_C"/>
    <property type="match status" value="1"/>
</dbReference>
<dbReference type="GO" id="GO:0050660">
    <property type="term" value="F:flavin adenine dinucleotide binding"/>
    <property type="evidence" value="ECO:0007669"/>
    <property type="project" value="TreeGrafter"/>
</dbReference>
<feature type="domain" description="Thiamine pyrophosphate enzyme TPP-binding" evidence="5">
    <location>
        <begin position="407"/>
        <end position="553"/>
    </location>
</feature>
<keyword evidence="2 3" id="KW-0786">Thiamine pyrophosphate</keyword>
<dbReference type="GO" id="GO:0009099">
    <property type="term" value="P:L-valine biosynthetic process"/>
    <property type="evidence" value="ECO:0007669"/>
    <property type="project" value="TreeGrafter"/>
</dbReference>
<evidence type="ECO:0000259" key="4">
    <source>
        <dbReference type="Pfam" id="PF00205"/>
    </source>
</evidence>
<evidence type="ECO:0000313" key="8">
    <source>
        <dbReference type="Proteomes" id="UP000034103"/>
    </source>
</evidence>
<dbReference type="AlphaFoldDB" id="A0A0F6U5R7"/>
<dbReference type="InterPro" id="IPR029061">
    <property type="entry name" value="THDP-binding"/>
</dbReference>
<dbReference type="CDD" id="cd00568">
    <property type="entry name" value="TPP_enzymes"/>
    <property type="match status" value="1"/>
</dbReference>
<dbReference type="Gene3D" id="3.40.50.1220">
    <property type="entry name" value="TPP-binding domain"/>
    <property type="match status" value="1"/>
</dbReference>
<keyword evidence="7" id="KW-0808">Transferase</keyword>
<reference evidence="7 8" key="1">
    <citation type="journal article" date="2015" name="Genome Announc.">
        <title>Complete Genome Sequence of Microcystis aeruginosa NIES-2549, a Bloom-Forming Cyanobacterium from Lake Kasumigaura, Japan.</title>
        <authorList>
            <person name="Yamaguchi H."/>
            <person name="Suzuki S."/>
            <person name="Tanabe Y."/>
            <person name="Osana Y."/>
            <person name="Shimura Y."/>
            <person name="Ishida K."/>
            <person name="Kawachi M."/>
        </authorList>
    </citation>
    <scope>NUCLEOTIDE SEQUENCE [LARGE SCALE GENOMIC DNA]</scope>
    <source>
        <strain evidence="7 8">NIES-2549</strain>
    </source>
</reference>
<dbReference type="Gene3D" id="3.40.50.970">
    <property type="match status" value="2"/>
</dbReference>
<dbReference type="Pfam" id="PF02776">
    <property type="entry name" value="TPP_enzyme_N"/>
    <property type="match status" value="1"/>
</dbReference>
<dbReference type="EMBL" id="CP011304">
    <property type="protein sequence ID" value="AKE65287.1"/>
    <property type="molecule type" value="Genomic_DNA"/>
</dbReference>
<evidence type="ECO:0000259" key="6">
    <source>
        <dbReference type="Pfam" id="PF02776"/>
    </source>
</evidence>
<evidence type="ECO:0000256" key="2">
    <source>
        <dbReference type="ARBA" id="ARBA00023052"/>
    </source>
</evidence>
<dbReference type="GO" id="GO:0000287">
    <property type="term" value="F:magnesium ion binding"/>
    <property type="evidence" value="ECO:0007669"/>
    <property type="project" value="InterPro"/>
</dbReference>
<organism evidence="7 8">
    <name type="scientific">Microcystis aeruginosa NIES-2549</name>
    <dbReference type="NCBI Taxonomy" id="1641812"/>
    <lineage>
        <taxon>Bacteria</taxon>
        <taxon>Bacillati</taxon>
        <taxon>Cyanobacteriota</taxon>
        <taxon>Cyanophyceae</taxon>
        <taxon>Oscillatoriophycideae</taxon>
        <taxon>Chroococcales</taxon>
        <taxon>Microcystaceae</taxon>
        <taxon>Microcystis</taxon>
    </lineage>
</organism>
<dbReference type="GO" id="GO:0030976">
    <property type="term" value="F:thiamine pyrophosphate binding"/>
    <property type="evidence" value="ECO:0007669"/>
    <property type="project" value="InterPro"/>
</dbReference>
<dbReference type="RefSeq" id="WP_046662598.1">
    <property type="nucleotide sequence ID" value="NZ_CP011304.1"/>
</dbReference>
<evidence type="ECO:0000259" key="5">
    <source>
        <dbReference type="Pfam" id="PF02775"/>
    </source>
</evidence>
<dbReference type="PANTHER" id="PTHR18968:SF142">
    <property type="entry name" value="ACETOLACTATE SYNTHASE"/>
    <property type="match status" value="1"/>
</dbReference>
<dbReference type="GO" id="GO:0005948">
    <property type="term" value="C:acetolactate synthase complex"/>
    <property type="evidence" value="ECO:0007669"/>
    <property type="project" value="TreeGrafter"/>
</dbReference>
<dbReference type="InterPro" id="IPR011766">
    <property type="entry name" value="TPP_enzyme_TPP-bd"/>
</dbReference>
<dbReference type="PATRIC" id="fig|1641812.3.peg.3050"/>
<protein>
    <submittedName>
        <fullName evidence="7">Acetolactate synthase large subunit</fullName>
        <ecNumber evidence="7">2.2.1.6</ecNumber>
    </submittedName>
</protein>
<evidence type="ECO:0000313" key="7">
    <source>
        <dbReference type="EMBL" id="AKE65287.1"/>
    </source>
</evidence>
<dbReference type="InterPro" id="IPR012001">
    <property type="entry name" value="Thiamin_PyroP_enz_TPP-bd_dom"/>
</dbReference>
<feature type="domain" description="Thiamine pyrophosphate enzyme central" evidence="4">
    <location>
        <begin position="204"/>
        <end position="339"/>
    </location>
</feature>
<dbReference type="HOGENOM" id="CLU_013748_1_3_3"/>
<dbReference type="SUPFAM" id="SSF52467">
    <property type="entry name" value="DHS-like NAD/FAD-binding domain"/>
    <property type="match status" value="1"/>
</dbReference>
<dbReference type="InterPro" id="IPR012000">
    <property type="entry name" value="Thiamin_PyroP_enz_cen_dom"/>
</dbReference>
<dbReference type="GO" id="GO:0003984">
    <property type="term" value="F:acetolactate synthase activity"/>
    <property type="evidence" value="ECO:0007669"/>
    <property type="project" value="UniProtKB-EC"/>
</dbReference>
<dbReference type="FunFam" id="3.40.50.970:FF:000007">
    <property type="entry name" value="Acetolactate synthase"/>
    <property type="match status" value="1"/>
</dbReference>
<sequence>MIRVADYIAQTLVNQGVHHIFLVTGGGAMHLNDAIGRCQGLSYICCHHEQACAMAAEAYARVTGKIGCINVTTGPGGINALNGVFGAWTDSIPMLIVSGQVKRETCLATYNLPQLRQLGDQEADIVSMVKGITKYAVLIDDPQSIRFHLEKALHLAVSGRPGPCWIDVPIDVQSSKIDESQLQGYDPSEDGELWDLPLIQQQCREVISRLKNSPRPVIMAGSGVRIGGAVEIFEKVIQRLGIPVTTAWTHDIIASDNPFYCGRPGTIGDRPGNFTVQNAETVLILGSRLNIRQVSYNWQSFARCAFKIQVDADQAELDKPTVKPDLPIHCDVKVFLEELNRQLDEDNFDPESHCDWLAWCQERVQRYPIFLPQKHQSQENAINPYHLMNTLFKCLDKDDVIVCGDGMACVVTFQSAIIQKGQKLFSNSGSASMGYDLPAAVGAAIAQQGKRVICFAGDGSLQMNIQELQTVVHHQLPIKIFVLNNGGYLSIRATQINFFGKLVGESSQSGVSFPDIVKVAEAYGIPATRINSPDFQSQLIEVLEQPGPVVCEIMLDTQQLFEPKLSSRQLPDGKMVSSPLEDMAPFLDREELLSNLLIPPVEN</sequence>
<dbReference type="PANTHER" id="PTHR18968">
    <property type="entry name" value="THIAMINE PYROPHOSPHATE ENZYMES"/>
    <property type="match status" value="1"/>
</dbReference>